<dbReference type="Proteomes" id="UP000013827">
    <property type="component" value="Unassembled WGS sequence"/>
</dbReference>
<keyword evidence="5 7" id="KW-0496">Mitochondrion</keyword>
<dbReference type="PANTHER" id="PTHR12049:SF5">
    <property type="entry name" value="PROTEIN ARGININE METHYLTRANSFERASE NDUFAF7 HOMOLOG, MITOCHONDRIAL"/>
    <property type="match status" value="1"/>
</dbReference>
<dbReference type="HOGENOM" id="CLU_840537_0_0_1"/>
<dbReference type="Gene3D" id="3.40.50.12710">
    <property type="match status" value="1"/>
</dbReference>
<dbReference type="STRING" id="2903.R1DJD7"/>
<dbReference type="GO" id="GO:0035243">
    <property type="term" value="F:protein-arginine omega-N symmetric methyltransferase activity"/>
    <property type="evidence" value="ECO:0007669"/>
    <property type="project" value="UniProtKB-EC"/>
</dbReference>
<evidence type="ECO:0000256" key="5">
    <source>
        <dbReference type="ARBA" id="ARBA00023128"/>
    </source>
</evidence>
<keyword evidence="4 7" id="KW-0808">Transferase</keyword>
<sequence length="331" mass="35720">MRPPRRQTVGWPQSRTWVKSCGAETSSFAVAGPSITGAVAGLADPLCYNLPQRISSCSRHARRLGTRGVEVLEALLASGGDLSHIEEVVLCSSDGPAESACPPIAVSSWRCPCKRPAQLAALRRAILKGERPRVAGVYASPLTPLDCALVGDGRAGYFNQEVIATLDTPLDFRSLSCERQYRESLAAVYAKGKAWLTPVEIFRPHYAEAIGRSMLSRHRQAYGPSEPLRICEVGGGTGTAALSLLGWLARAHPDEYARCHYRLLEPSERLARVQAARLRDAGVPPERAEARAAQAGAWSLLLLEVLDNLPHDKLRHDPDAGLLEAHALAGS</sequence>
<evidence type="ECO:0000313" key="9">
    <source>
        <dbReference type="Proteomes" id="UP000013827"/>
    </source>
</evidence>
<name>A0A0D3IC34_EMIH1</name>
<dbReference type="EnsemblProtists" id="EOD08819">
    <property type="protein sequence ID" value="EOD08819"/>
    <property type="gene ID" value="EMIHUDRAFT_217085"/>
</dbReference>
<dbReference type="KEGG" id="ehx:EMIHUDRAFT_217085"/>
<keyword evidence="3 7" id="KW-0489">Methyltransferase</keyword>
<reference evidence="8" key="2">
    <citation type="submission" date="2024-10" db="UniProtKB">
        <authorList>
            <consortium name="EnsemblProtists"/>
        </authorList>
    </citation>
    <scope>IDENTIFICATION</scope>
</reference>
<dbReference type="SUPFAM" id="SSF53335">
    <property type="entry name" value="S-adenosyl-L-methionine-dependent methyltransferases"/>
    <property type="match status" value="1"/>
</dbReference>
<dbReference type="EC" id="2.1.1.320" evidence="7"/>
<evidence type="ECO:0000256" key="2">
    <source>
        <dbReference type="ARBA" id="ARBA00005891"/>
    </source>
</evidence>
<comment type="subcellular location">
    <subcellularLocation>
        <location evidence="1 7">Mitochondrion</location>
    </subcellularLocation>
</comment>
<evidence type="ECO:0000256" key="7">
    <source>
        <dbReference type="RuleBase" id="RU364114"/>
    </source>
</evidence>
<evidence type="ECO:0000256" key="6">
    <source>
        <dbReference type="ARBA" id="ARBA00048612"/>
    </source>
</evidence>
<dbReference type="InterPro" id="IPR029063">
    <property type="entry name" value="SAM-dependent_MTases_sf"/>
</dbReference>
<comment type="catalytic activity">
    <reaction evidence="6 7">
        <text>L-arginyl-[protein] + 2 S-adenosyl-L-methionine = N(omega),N(omega)'-dimethyl-L-arginyl-[protein] + 2 S-adenosyl-L-homocysteine + 2 H(+)</text>
        <dbReference type="Rhea" id="RHEA:48108"/>
        <dbReference type="Rhea" id="RHEA-COMP:10532"/>
        <dbReference type="Rhea" id="RHEA-COMP:11992"/>
        <dbReference type="ChEBI" id="CHEBI:15378"/>
        <dbReference type="ChEBI" id="CHEBI:29965"/>
        <dbReference type="ChEBI" id="CHEBI:57856"/>
        <dbReference type="ChEBI" id="CHEBI:59789"/>
        <dbReference type="ChEBI" id="CHEBI:88221"/>
        <dbReference type="EC" id="2.1.1.320"/>
    </reaction>
</comment>
<comment type="similarity">
    <text evidence="2 7">Belongs to the NDUFAF7 family.</text>
</comment>
<evidence type="ECO:0000256" key="3">
    <source>
        <dbReference type="ARBA" id="ARBA00022603"/>
    </source>
</evidence>
<dbReference type="GO" id="GO:0005739">
    <property type="term" value="C:mitochondrion"/>
    <property type="evidence" value="ECO:0007669"/>
    <property type="project" value="UniProtKB-SubCell"/>
</dbReference>
<dbReference type="PaxDb" id="2903-EOD08819"/>
<dbReference type="GeneID" id="17255021"/>
<dbReference type="Pfam" id="PF02636">
    <property type="entry name" value="Methyltransf_28"/>
    <property type="match status" value="1"/>
</dbReference>
<dbReference type="RefSeq" id="XP_005761248.1">
    <property type="nucleotide sequence ID" value="XM_005761191.1"/>
</dbReference>
<dbReference type="InterPro" id="IPR038375">
    <property type="entry name" value="NDUFAF7_sf"/>
</dbReference>
<accession>A0A0D3IC34</accession>
<reference evidence="9" key="1">
    <citation type="journal article" date="2013" name="Nature">
        <title>Pan genome of the phytoplankton Emiliania underpins its global distribution.</title>
        <authorList>
            <person name="Read B.A."/>
            <person name="Kegel J."/>
            <person name="Klute M.J."/>
            <person name="Kuo A."/>
            <person name="Lefebvre S.C."/>
            <person name="Maumus F."/>
            <person name="Mayer C."/>
            <person name="Miller J."/>
            <person name="Monier A."/>
            <person name="Salamov A."/>
            <person name="Young J."/>
            <person name="Aguilar M."/>
            <person name="Claverie J.M."/>
            <person name="Frickenhaus S."/>
            <person name="Gonzalez K."/>
            <person name="Herman E.K."/>
            <person name="Lin Y.C."/>
            <person name="Napier J."/>
            <person name="Ogata H."/>
            <person name="Sarno A.F."/>
            <person name="Shmutz J."/>
            <person name="Schroeder D."/>
            <person name="de Vargas C."/>
            <person name="Verret F."/>
            <person name="von Dassow P."/>
            <person name="Valentin K."/>
            <person name="Van de Peer Y."/>
            <person name="Wheeler G."/>
            <person name="Dacks J.B."/>
            <person name="Delwiche C.F."/>
            <person name="Dyhrman S.T."/>
            <person name="Glockner G."/>
            <person name="John U."/>
            <person name="Richards T."/>
            <person name="Worden A.Z."/>
            <person name="Zhang X."/>
            <person name="Grigoriev I.V."/>
            <person name="Allen A.E."/>
            <person name="Bidle K."/>
            <person name="Borodovsky M."/>
            <person name="Bowler C."/>
            <person name="Brownlee C."/>
            <person name="Cock J.M."/>
            <person name="Elias M."/>
            <person name="Gladyshev V.N."/>
            <person name="Groth M."/>
            <person name="Guda C."/>
            <person name="Hadaegh A."/>
            <person name="Iglesias-Rodriguez M.D."/>
            <person name="Jenkins J."/>
            <person name="Jones B.M."/>
            <person name="Lawson T."/>
            <person name="Leese F."/>
            <person name="Lindquist E."/>
            <person name="Lobanov A."/>
            <person name="Lomsadze A."/>
            <person name="Malik S.B."/>
            <person name="Marsh M.E."/>
            <person name="Mackinder L."/>
            <person name="Mock T."/>
            <person name="Mueller-Roeber B."/>
            <person name="Pagarete A."/>
            <person name="Parker M."/>
            <person name="Probert I."/>
            <person name="Quesneville H."/>
            <person name="Raines C."/>
            <person name="Rensing S.A."/>
            <person name="Riano-Pachon D.M."/>
            <person name="Richier S."/>
            <person name="Rokitta S."/>
            <person name="Shiraiwa Y."/>
            <person name="Soanes D.M."/>
            <person name="van der Giezen M."/>
            <person name="Wahlund T.M."/>
            <person name="Williams B."/>
            <person name="Wilson W."/>
            <person name="Wolfe G."/>
            <person name="Wurch L.L."/>
        </authorList>
    </citation>
    <scope>NUCLEOTIDE SEQUENCE</scope>
</reference>
<dbReference type="AlphaFoldDB" id="A0A0D3IC34"/>
<dbReference type="InterPro" id="IPR003788">
    <property type="entry name" value="NDUFAF7"/>
</dbReference>
<protein>
    <recommendedName>
        <fullName evidence="7">Protein arginine methyltransferase NDUFAF7</fullName>
        <ecNumber evidence="7">2.1.1.320</ecNumber>
    </recommendedName>
</protein>
<evidence type="ECO:0000313" key="8">
    <source>
        <dbReference type="EnsemblProtists" id="EOD08819"/>
    </source>
</evidence>
<proteinExistence type="inferred from homology"/>
<keyword evidence="9" id="KW-1185">Reference proteome</keyword>
<organism evidence="8 9">
    <name type="scientific">Emiliania huxleyi (strain CCMP1516)</name>
    <dbReference type="NCBI Taxonomy" id="280463"/>
    <lineage>
        <taxon>Eukaryota</taxon>
        <taxon>Haptista</taxon>
        <taxon>Haptophyta</taxon>
        <taxon>Prymnesiophyceae</taxon>
        <taxon>Isochrysidales</taxon>
        <taxon>Noelaerhabdaceae</taxon>
        <taxon>Emiliania</taxon>
    </lineage>
</organism>
<comment type="function">
    <text evidence="7">Arginine methyltransferase involved in the assembly or stability of mitochondrial NADH:ubiquinone oxidoreductase complex (complex I).</text>
</comment>
<evidence type="ECO:0000256" key="4">
    <source>
        <dbReference type="ARBA" id="ARBA00022679"/>
    </source>
</evidence>
<dbReference type="GO" id="GO:0032259">
    <property type="term" value="P:methylation"/>
    <property type="evidence" value="ECO:0007669"/>
    <property type="project" value="UniProtKB-KW"/>
</dbReference>
<dbReference type="PANTHER" id="PTHR12049">
    <property type="entry name" value="PROTEIN ARGININE METHYLTRANSFERASE NDUFAF7, MITOCHONDRIAL"/>
    <property type="match status" value="1"/>
</dbReference>
<evidence type="ECO:0000256" key="1">
    <source>
        <dbReference type="ARBA" id="ARBA00004173"/>
    </source>
</evidence>